<organism evidence="2 3">
    <name type="scientific">Gossypium arboreum</name>
    <name type="common">Tree cotton</name>
    <name type="synonym">Gossypium nanking</name>
    <dbReference type="NCBI Taxonomy" id="29729"/>
    <lineage>
        <taxon>Eukaryota</taxon>
        <taxon>Viridiplantae</taxon>
        <taxon>Streptophyta</taxon>
        <taxon>Embryophyta</taxon>
        <taxon>Tracheophyta</taxon>
        <taxon>Spermatophyta</taxon>
        <taxon>Magnoliopsida</taxon>
        <taxon>eudicotyledons</taxon>
        <taxon>Gunneridae</taxon>
        <taxon>Pentapetalae</taxon>
        <taxon>rosids</taxon>
        <taxon>malvids</taxon>
        <taxon>Malvales</taxon>
        <taxon>Malvaceae</taxon>
        <taxon>Malvoideae</taxon>
        <taxon>Gossypium</taxon>
    </lineage>
</organism>
<feature type="region of interest" description="Disordered" evidence="1">
    <location>
        <begin position="54"/>
        <end position="91"/>
    </location>
</feature>
<keyword evidence="3" id="KW-1185">Reference proteome</keyword>
<name>A0ABR0PNA3_GOSAR</name>
<gene>
    <name evidence="2" type="ORF">PVK06_020706</name>
</gene>
<reference evidence="2 3" key="1">
    <citation type="submission" date="2023-03" db="EMBL/GenBank/DDBJ databases">
        <title>WGS of Gossypium arboreum.</title>
        <authorList>
            <person name="Yu D."/>
        </authorList>
    </citation>
    <scope>NUCLEOTIDE SEQUENCE [LARGE SCALE GENOMIC DNA]</scope>
    <source>
        <tissue evidence="2">Leaf</tissue>
    </source>
</reference>
<evidence type="ECO:0000313" key="3">
    <source>
        <dbReference type="Proteomes" id="UP001358586"/>
    </source>
</evidence>
<dbReference type="Proteomes" id="UP001358586">
    <property type="component" value="Chromosome 6"/>
</dbReference>
<protein>
    <submittedName>
        <fullName evidence="2">Uncharacterized protein</fullName>
    </submittedName>
</protein>
<evidence type="ECO:0000256" key="1">
    <source>
        <dbReference type="SAM" id="MobiDB-lite"/>
    </source>
</evidence>
<proteinExistence type="predicted"/>
<dbReference type="EMBL" id="JARKNE010000006">
    <property type="protein sequence ID" value="KAK5825838.1"/>
    <property type="molecule type" value="Genomic_DNA"/>
</dbReference>
<evidence type="ECO:0000313" key="2">
    <source>
        <dbReference type="EMBL" id="KAK5825838.1"/>
    </source>
</evidence>
<accession>A0ABR0PNA3</accession>
<comment type="caution">
    <text evidence="2">The sequence shown here is derived from an EMBL/GenBank/DDBJ whole genome shotgun (WGS) entry which is preliminary data.</text>
</comment>
<sequence>MYILWDTDIPRILHPYAKVDVNVNTNPNIDANVDPNTDTCTVTDSVIDASVDARVNANEARMTPHSSTKKDDRDKDEDENEAESRDKDEMKMMKTTTIETSMSTRLKSMPLTFILIQRLASPYIQEDSQGRSSYCGAVKMLERLPSTVLFIFDMMP</sequence>
<feature type="compositionally biased region" description="Basic and acidic residues" evidence="1">
    <location>
        <begin position="82"/>
        <end position="91"/>
    </location>
</feature>